<accession>A0A3N4KY55</accession>
<sequence length="289" mass="31724">MCPPSLSSRGSWSTPPPAAPSSSKAAPEGRVKFEKSSSFQSSDHTRMHISESLPNTKHPLIDGHAVMIPADPVESLRFMRTQTLAWYCSIITGASNKRDQALTFGGVIFETVDKRRGTGDDPSVDKGGGHRTSRRPGSKADNYLPAQLVTDAGLPSTVVVSGRHVALQPPSLDPVPDTSDIWERRKYWQDKQGFIGDFEDPLDVRRKTQMSEKWAEGKYMDGAISFRGVFASTMMMEKKCENCEQAGAGSVCRVLVGGGKEDLDRFVGRMRKCARCVVRRRGCSLKGVE</sequence>
<keyword evidence="3" id="KW-1185">Reference proteome</keyword>
<dbReference type="InParanoid" id="A0A3N4KY55"/>
<feature type="compositionally biased region" description="Polar residues" evidence="1">
    <location>
        <begin position="1"/>
        <end position="10"/>
    </location>
</feature>
<organism evidence="2 3">
    <name type="scientific">Morchella conica CCBAS932</name>
    <dbReference type="NCBI Taxonomy" id="1392247"/>
    <lineage>
        <taxon>Eukaryota</taxon>
        <taxon>Fungi</taxon>
        <taxon>Dikarya</taxon>
        <taxon>Ascomycota</taxon>
        <taxon>Pezizomycotina</taxon>
        <taxon>Pezizomycetes</taxon>
        <taxon>Pezizales</taxon>
        <taxon>Morchellaceae</taxon>
        <taxon>Morchella</taxon>
    </lineage>
</organism>
<dbReference type="Proteomes" id="UP000277580">
    <property type="component" value="Unassembled WGS sequence"/>
</dbReference>
<dbReference type="EMBL" id="ML119141">
    <property type="protein sequence ID" value="RPB10695.1"/>
    <property type="molecule type" value="Genomic_DNA"/>
</dbReference>
<feature type="compositionally biased region" description="Basic and acidic residues" evidence="1">
    <location>
        <begin position="113"/>
        <end position="128"/>
    </location>
</feature>
<evidence type="ECO:0000256" key="1">
    <source>
        <dbReference type="SAM" id="MobiDB-lite"/>
    </source>
</evidence>
<dbReference type="OrthoDB" id="5479527at2759"/>
<feature type="region of interest" description="Disordered" evidence="1">
    <location>
        <begin position="113"/>
        <end position="141"/>
    </location>
</feature>
<gene>
    <name evidence="2" type="ORF">P167DRAFT_576013</name>
</gene>
<proteinExistence type="predicted"/>
<reference evidence="2 3" key="1">
    <citation type="journal article" date="2018" name="Nat. Ecol. Evol.">
        <title>Pezizomycetes genomes reveal the molecular basis of ectomycorrhizal truffle lifestyle.</title>
        <authorList>
            <person name="Murat C."/>
            <person name="Payen T."/>
            <person name="Noel B."/>
            <person name="Kuo A."/>
            <person name="Morin E."/>
            <person name="Chen J."/>
            <person name="Kohler A."/>
            <person name="Krizsan K."/>
            <person name="Balestrini R."/>
            <person name="Da Silva C."/>
            <person name="Montanini B."/>
            <person name="Hainaut M."/>
            <person name="Levati E."/>
            <person name="Barry K.W."/>
            <person name="Belfiori B."/>
            <person name="Cichocki N."/>
            <person name="Clum A."/>
            <person name="Dockter R.B."/>
            <person name="Fauchery L."/>
            <person name="Guy J."/>
            <person name="Iotti M."/>
            <person name="Le Tacon F."/>
            <person name="Lindquist E.A."/>
            <person name="Lipzen A."/>
            <person name="Malagnac F."/>
            <person name="Mello A."/>
            <person name="Molinier V."/>
            <person name="Miyauchi S."/>
            <person name="Poulain J."/>
            <person name="Riccioni C."/>
            <person name="Rubini A."/>
            <person name="Sitrit Y."/>
            <person name="Splivallo R."/>
            <person name="Traeger S."/>
            <person name="Wang M."/>
            <person name="Zifcakova L."/>
            <person name="Wipf D."/>
            <person name="Zambonelli A."/>
            <person name="Paolocci F."/>
            <person name="Nowrousian M."/>
            <person name="Ottonello S."/>
            <person name="Baldrian P."/>
            <person name="Spatafora J.W."/>
            <person name="Henrissat B."/>
            <person name="Nagy L.G."/>
            <person name="Aury J.M."/>
            <person name="Wincker P."/>
            <person name="Grigoriev I.V."/>
            <person name="Bonfante P."/>
            <person name="Martin F.M."/>
        </authorList>
    </citation>
    <scope>NUCLEOTIDE SEQUENCE [LARGE SCALE GENOMIC DNA]</scope>
    <source>
        <strain evidence="2 3">CCBAS932</strain>
    </source>
</reference>
<feature type="region of interest" description="Disordered" evidence="1">
    <location>
        <begin position="1"/>
        <end position="45"/>
    </location>
</feature>
<name>A0A3N4KY55_9PEZI</name>
<evidence type="ECO:0000313" key="2">
    <source>
        <dbReference type="EMBL" id="RPB10695.1"/>
    </source>
</evidence>
<evidence type="ECO:0000313" key="3">
    <source>
        <dbReference type="Proteomes" id="UP000277580"/>
    </source>
</evidence>
<dbReference type="AlphaFoldDB" id="A0A3N4KY55"/>
<protein>
    <submittedName>
        <fullName evidence="2">Uncharacterized protein</fullName>
    </submittedName>
</protein>